<keyword evidence="6 9" id="KW-0029">Amino-acid transport</keyword>
<keyword evidence="11" id="KW-1185">Reference proteome</keyword>
<feature type="transmembrane region" description="Helical" evidence="9">
    <location>
        <begin position="285"/>
        <end position="307"/>
    </location>
</feature>
<dbReference type="GO" id="GO:0015188">
    <property type="term" value="F:L-isoleucine transmembrane transporter activity"/>
    <property type="evidence" value="ECO:0007669"/>
    <property type="project" value="TreeGrafter"/>
</dbReference>
<dbReference type="OrthoDB" id="9783920at2"/>
<proteinExistence type="inferred from homology"/>
<dbReference type="GO" id="GO:0015820">
    <property type="term" value="P:L-leucine transport"/>
    <property type="evidence" value="ECO:0007669"/>
    <property type="project" value="TreeGrafter"/>
</dbReference>
<evidence type="ECO:0000256" key="8">
    <source>
        <dbReference type="ARBA" id="ARBA00023136"/>
    </source>
</evidence>
<evidence type="ECO:0000256" key="9">
    <source>
        <dbReference type="RuleBase" id="RU362122"/>
    </source>
</evidence>
<evidence type="ECO:0000256" key="2">
    <source>
        <dbReference type="ARBA" id="ARBA00008540"/>
    </source>
</evidence>
<organism evidence="10 11">
    <name type="scientific">Convivina intestini</name>
    <dbReference type="NCBI Taxonomy" id="1505726"/>
    <lineage>
        <taxon>Bacteria</taxon>
        <taxon>Bacillati</taxon>
        <taxon>Bacillota</taxon>
        <taxon>Bacilli</taxon>
        <taxon>Lactobacillales</taxon>
        <taxon>Lactobacillaceae</taxon>
        <taxon>Convivina</taxon>
    </lineage>
</organism>
<evidence type="ECO:0000256" key="5">
    <source>
        <dbReference type="ARBA" id="ARBA00022692"/>
    </source>
</evidence>
<dbReference type="GO" id="GO:0005886">
    <property type="term" value="C:plasma membrane"/>
    <property type="evidence" value="ECO:0007669"/>
    <property type="project" value="UniProtKB-SubCell"/>
</dbReference>
<comment type="function">
    <text evidence="9">Component of the transport system for branched-chain amino acids.</text>
</comment>
<feature type="transmembrane region" description="Helical" evidence="9">
    <location>
        <begin position="153"/>
        <end position="172"/>
    </location>
</feature>
<evidence type="ECO:0000313" key="11">
    <source>
        <dbReference type="Proteomes" id="UP000245433"/>
    </source>
</evidence>
<dbReference type="GO" id="GO:0005304">
    <property type="term" value="F:L-valine transmembrane transporter activity"/>
    <property type="evidence" value="ECO:0007669"/>
    <property type="project" value="TreeGrafter"/>
</dbReference>
<dbReference type="EMBL" id="QEKT01000001">
    <property type="protein sequence ID" value="PVY86480.1"/>
    <property type="molecule type" value="Genomic_DNA"/>
</dbReference>
<evidence type="ECO:0000256" key="4">
    <source>
        <dbReference type="ARBA" id="ARBA00022475"/>
    </source>
</evidence>
<dbReference type="InterPro" id="IPR004685">
    <property type="entry name" value="Brnchd-chn_aa_trnsp_Livcs"/>
</dbReference>
<keyword evidence="3 9" id="KW-0813">Transport</keyword>
<feature type="transmembrane region" description="Helical" evidence="9">
    <location>
        <begin position="192"/>
        <end position="214"/>
    </location>
</feature>
<feature type="transmembrane region" description="Helical" evidence="9">
    <location>
        <begin position="235"/>
        <end position="255"/>
    </location>
</feature>
<dbReference type="GO" id="GO:0015190">
    <property type="term" value="F:L-leucine transmembrane transporter activity"/>
    <property type="evidence" value="ECO:0007669"/>
    <property type="project" value="TreeGrafter"/>
</dbReference>
<protein>
    <recommendedName>
        <fullName evidence="9">Branched-chain amino acid transport system carrier protein</fullName>
    </recommendedName>
</protein>
<comment type="subcellular location">
    <subcellularLocation>
        <location evidence="1 9">Cell membrane</location>
        <topology evidence="1 9">Multi-pass membrane protein</topology>
    </subcellularLocation>
</comment>
<dbReference type="GO" id="GO:0015818">
    <property type="term" value="P:isoleucine transport"/>
    <property type="evidence" value="ECO:0007669"/>
    <property type="project" value="TreeGrafter"/>
</dbReference>
<feature type="transmembrane region" description="Helical" evidence="9">
    <location>
        <begin position="12"/>
        <end position="33"/>
    </location>
</feature>
<dbReference type="PANTHER" id="PTHR30588:SF0">
    <property type="entry name" value="BRANCHED-CHAIN AMINO ACID PERMEASE BRNQ"/>
    <property type="match status" value="1"/>
</dbReference>
<evidence type="ECO:0000256" key="3">
    <source>
        <dbReference type="ARBA" id="ARBA00022448"/>
    </source>
</evidence>
<sequence length="455" mass="49075">MEKKLTKQQIILLVSLIFGLFFGAGNLIFPVHLGQLAGAHWLSATGGFLLSATLIPLAALIALSTTRSVGIYDLARPVGASFAVVFLIACHMSLGPLIATPRTATVAYSLSFANWLPKAWVGSGQIIFSIIFFVLVYLASIQSKRLINLIGKYLNPIFIILLIIIFILGWLHPMGSLQQPVTSQYTHHAFSAAFLQGYNTLDAIAALTFGITIVRSIESMGYRQAGTISKIIAKTGFWAMLGTATVYIGLILMGASSLGQVSLSENGATALSQIMQFYFGSFGQAFLGVMGTLAVFTTAMGLTASFAQDFNRIFPQISYRIWLAVTIILSFLVANLGLDQIIKWAAPVLMFLYPLAIVLIILGLLNPWIKQNKLIYQMTIFFTLIPAIFDGLSNAPFANQLGGLVSYTTANGLVQTGWYQNVIPGAAIGFGWLIPALLGLIVGLIGTAIMKSKNN</sequence>
<feature type="transmembrane region" description="Helical" evidence="9">
    <location>
        <begin position="319"/>
        <end position="338"/>
    </location>
</feature>
<keyword evidence="8 9" id="KW-0472">Membrane</keyword>
<feature type="transmembrane region" description="Helical" evidence="9">
    <location>
        <begin position="374"/>
        <end position="392"/>
    </location>
</feature>
<dbReference type="Pfam" id="PF05525">
    <property type="entry name" value="Branch_AA_trans"/>
    <property type="match status" value="1"/>
</dbReference>
<keyword evidence="4" id="KW-1003">Cell membrane</keyword>
<evidence type="ECO:0000313" key="10">
    <source>
        <dbReference type="EMBL" id="PVY86480.1"/>
    </source>
</evidence>
<feature type="transmembrane region" description="Helical" evidence="9">
    <location>
        <begin position="74"/>
        <end position="99"/>
    </location>
</feature>
<comment type="caution">
    <text evidence="10">The sequence shown here is derived from an EMBL/GenBank/DDBJ whole genome shotgun (WGS) entry which is preliminary data.</text>
</comment>
<evidence type="ECO:0000256" key="1">
    <source>
        <dbReference type="ARBA" id="ARBA00004651"/>
    </source>
</evidence>
<gene>
    <name evidence="10" type="ORF">C7384_101399</name>
</gene>
<comment type="similarity">
    <text evidence="2 9">Belongs to the branched chain amino acid transporter family.</text>
</comment>
<keyword evidence="7 9" id="KW-1133">Transmembrane helix</keyword>
<feature type="transmembrane region" description="Helical" evidence="9">
    <location>
        <begin position="426"/>
        <end position="450"/>
    </location>
</feature>
<keyword evidence="5 9" id="KW-0812">Transmembrane</keyword>
<dbReference type="Proteomes" id="UP000245433">
    <property type="component" value="Unassembled WGS sequence"/>
</dbReference>
<dbReference type="RefSeq" id="WP_089937899.1">
    <property type="nucleotide sequence ID" value="NZ_CAKOEX010000001.1"/>
</dbReference>
<name>A0A2U1DFN2_9LACO</name>
<accession>A0A2U1DFN2</accession>
<evidence type="ECO:0000256" key="6">
    <source>
        <dbReference type="ARBA" id="ARBA00022970"/>
    </source>
</evidence>
<feature type="transmembrane region" description="Helical" evidence="9">
    <location>
        <begin position="39"/>
        <end position="62"/>
    </location>
</feature>
<dbReference type="PANTHER" id="PTHR30588">
    <property type="entry name" value="BRANCHED-CHAIN AMINO ACID TRANSPORT SYSTEM 2 CARRIER PROTEIN"/>
    <property type="match status" value="1"/>
</dbReference>
<dbReference type="NCBIfam" id="TIGR00796">
    <property type="entry name" value="livcs"/>
    <property type="match status" value="1"/>
</dbReference>
<evidence type="ECO:0000256" key="7">
    <source>
        <dbReference type="ARBA" id="ARBA00022989"/>
    </source>
</evidence>
<reference evidence="10 11" key="1">
    <citation type="submission" date="2018-04" db="EMBL/GenBank/DDBJ databases">
        <title>Genomic Encyclopedia of Type Strains, Phase IV (KMG-IV): sequencing the most valuable type-strain genomes for metagenomic binning, comparative biology and taxonomic classification.</title>
        <authorList>
            <person name="Goeker M."/>
        </authorList>
    </citation>
    <scope>NUCLEOTIDE SEQUENCE [LARGE SCALE GENOMIC DNA]</scope>
    <source>
        <strain evidence="10 11">DSM 28795</strain>
    </source>
</reference>
<feature type="transmembrane region" description="Helical" evidence="9">
    <location>
        <begin position="344"/>
        <end position="365"/>
    </location>
</feature>
<dbReference type="AlphaFoldDB" id="A0A2U1DFN2"/>
<feature type="transmembrane region" description="Helical" evidence="9">
    <location>
        <begin position="119"/>
        <end position="141"/>
    </location>
</feature>